<dbReference type="AlphaFoldDB" id="G3P647"/>
<reference evidence="2" key="2">
    <citation type="submission" date="2024-04" db="UniProtKB">
        <authorList>
            <consortium name="Ensembl"/>
        </authorList>
    </citation>
    <scope>IDENTIFICATION</scope>
</reference>
<name>G3P647_GASAC</name>
<proteinExistence type="predicted"/>
<evidence type="ECO:0000256" key="1">
    <source>
        <dbReference type="SAM" id="MobiDB-lite"/>
    </source>
</evidence>
<organism evidence="2">
    <name type="scientific">Gasterosteus aculeatus</name>
    <name type="common">Three-spined stickleback</name>
    <dbReference type="NCBI Taxonomy" id="69293"/>
    <lineage>
        <taxon>Eukaryota</taxon>
        <taxon>Metazoa</taxon>
        <taxon>Chordata</taxon>
        <taxon>Craniata</taxon>
        <taxon>Vertebrata</taxon>
        <taxon>Euteleostomi</taxon>
        <taxon>Actinopterygii</taxon>
        <taxon>Neopterygii</taxon>
        <taxon>Teleostei</taxon>
        <taxon>Neoteleostei</taxon>
        <taxon>Acanthomorphata</taxon>
        <taxon>Eupercaria</taxon>
        <taxon>Perciformes</taxon>
        <taxon>Cottioidei</taxon>
        <taxon>Gasterosteales</taxon>
        <taxon>Gasterosteidae</taxon>
        <taxon>Gasterosteus</taxon>
    </lineage>
</organism>
<protein>
    <submittedName>
        <fullName evidence="2">Terminal nucleotidyltransferase 2</fullName>
    </submittedName>
</protein>
<feature type="region of interest" description="Disordered" evidence="1">
    <location>
        <begin position="1"/>
        <end position="42"/>
    </location>
</feature>
<accession>G3P647</accession>
<sequence>MTNERKRRNAEYSPHVVKRQRLEPPLFRGPPPRRPDQVLAGSSRSAVAGFDSFY</sequence>
<dbReference type="Bgee" id="ENSGACG00000009902">
    <property type="expression patterns" value="Expressed in testis and 14 other cell types or tissues"/>
</dbReference>
<dbReference type="Ensembl" id="ENSGACT00000013095.1">
    <property type="protein sequence ID" value="ENSGACP00000013070.1"/>
    <property type="gene ID" value="ENSGACG00000009902.1"/>
</dbReference>
<evidence type="ECO:0000313" key="2">
    <source>
        <dbReference type="Ensembl" id="ENSGACP00000013070.1"/>
    </source>
</evidence>
<reference evidence="2" key="1">
    <citation type="submission" date="2006-01" db="EMBL/GenBank/DDBJ databases">
        <authorList>
            <person name="Lindblad-Toh K."/>
            <person name="Mauceli E."/>
            <person name="Grabherr M."/>
            <person name="Chang J.L."/>
            <person name="Lander E.S."/>
        </authorList>
    </citation>
    <scope>NUCLEOTIDE SEQUENCE [LARGE SCALE GENOMIC DNA]</scope>
</reference>